<protein>
    <submittedName>
        <fullName evidence="1">Uncharacterized protein</fullName>
    </submittedName>
</protein>
<evidence type="ECO:0000313" key="2">
    <source>
        <dbReference type="Proteomes" id="UP000199413"/>
    </source>
</evidence>
<name>A0A1C6T378_9ACTN</name>
<gene>
    <name evidence="1" type="ORF">GA0070624_5441</name>
</gene>
<proteinExistence type="predicted"/>
<sequence length="252" mass="27798">MAWFEARCPVVADEQTWIDDNLRWFVGQFGSSWLHSPVVLPTDDFFPGEYSGSEQDIRDAVTRVCGYMGVVPGRVHVDFSAEALPGEVTDWIPVSASWSGAAGHYRTVGGKALISLEESLGQTPLALIATVAHELAHERLLGEDRVRPDRVDQEPLTDLLTVFLGFGVVSANAALEFSNRAEGRHSRWSASRLGYLTEPMFGYALARYAWMRGEQDPDWADFVDTNPRASLKKGLRFLKRSGDNIASPVVGA</sequence>
<dbReference type="OrthoDB" id="2041998at2"/>
<accession>A0A1C6T378</accession>
<dbReference type="RefSeq" id="WP_091345688.1">
    <property type="nucleotide sequence ID" value="NZ_FMHV01000002.1"/>
</dbReference>
<reference evidence="2" key="1">
    <citation type="submission" date="2016-06" db="EMBL/GenBank/DDBJ databases">
        <authorList>
            <person name="Varghese N."/>
            <person name="Submissions Spin"/>
        </authorList>
    </citation>
    <scope>NUCLEOTIDE SEQUENCE [LARGE SCALE GENOMIC DNA]</scope>
    <source>
        <strain evidence="2">DSM 45431</strain>
    </source>
</reference>
<dbReference type="AlphaFoldDB" id="A0A1C6T378"/>
<organism evidence="1 2">
    <name type="scientific">Micromonospora rhizosphaerae</name>
    <dbReference type="NCBI Taxonomy" id="568872"/>
    <lineage>
        <taxon>Bacteria</taxon>
        <taxon>Bacillati</taxon>
        <taxon>Actinomycetota</taxon>
        <taxon>Actinomycetes</taxon>
        <taxon>Micromonosporales</taxon>
        <taxon>Micromonosporaceae</taxon>
        <taxon>Micromonospora</taxon>
    </lineage>
</organism>
<evidence type="ECO:0000313" key="1">
    <source>
        <dbReference type="EMBL" id="SCL36042.1"/>
    </source>
</evidence>
<dbReference type="STRING" id="568872.GA0070624_5441"/>
<dbReference type="Proteomes" id="UP000199413">
    <property type="component" value="Unassembled WGS sequence"/>
</dbReference>
<keyword evidence="2" id="KW-1185">Reference proteome</keyword>
<dbReference type="EMBL" id="FMHV01000002">
    <property type="protein sequence ID" value="SCL36042.1"/>
    <property type="molecule type" value="Genomic_DNA"/>
</dbReference>